<dbReference type="EMBL" id="BARW01013293">
    <property type="protein sequence ID" value="GAI78321.1"/>
    <property type="molecule type" value="Genomic_DNA"/>
</dbReference>
<comment type="caution">
    <text evidence="1">The sequence shown here is derived from an EMBL/GenBank/DDBJ whole genome shotgun (WGS) entry which is preliminary data.</text>
</comment>
<sequence length="44" mass="5401">MPNKNHYREKLLEEIQTIPQEMTPVLYKIVHLLNVQWVRKKDVK</sequence>
<evidence type="ECO:0000313" key="1">
    <source>
        <dbReference type="EMBL" id="GAI78321.1"/>
    </source>
</evidence>
<name>X1SGP4_9ZZZZ</name>
<dbReference type="AlphaFoldDB" id="X1SGP4"/>
<proteinExistence type="predicted"/>
<organism evidence="1">
    <name type="scientific">marine sediment metagenome</name>
    <dbReference type="NCBI Taxonomy" id="412755"/>
    <lineage>
        <taxon>unclassified sequences</taxon>
        <taxon>metagenomes</taxon>
        <taxon>ecological metagenomes</taxon>
    </lineage>
</organism>
<protein>
    <submittedName>
        <fullName evidence="1">Uncharacterized protein</fullName>
    </submittedName>
</protein>
<reference evidence="1" key="1">
    <citation type="journal article" date="2014" name="Front. Microbiol.">
        <title>High frequency of phylogenetically diverse reductive dehalogenase-homologous genes in deep subseafloor sedimentary metagenomes.</title>
        <authorList>
            <person name="Kawai M."/>
            <person name="Futagami T."/>
            <person name="Toyoda A."/>
            <person name="Takaki Y."/>
            <person name="Nishi S."/>
            <person name="Hori S."/>
            <person name="Arai W."/>
            <person name="Tsubouchi T."/>
            <person name="Morono Y."/>
            <person name="Uchiyama I."/>
            <person name="Ito T."/>
            <person name="Fujiyama A."/>
            <person name="Inagaki F."/>
            <person name="Takami H."/>
        </authorList>
    </citation>
    <scope>NUCLEOTIDE SEQUENCE</scope>
    <source>
        <strain evidence="1">Expedition CK06-06</strain>
    </source>
</reference>
<gene>
    <name evidence="1" type="ORF">S12H4_24470</name>
</gene>
<accession>X1SGP4</accession>
<feature type="non-terminal residue" evidence="1">
    <location>
        <position position="44"/>
    </location>
</feature>